<name>A0AAU9DJA2_9FUSO</name>
<evidence type="ECO:0000256" key="4">
    <source>
        <dbReference type="ARBA" id="ARBA00022723"/>
    </source>
</evidence>
<comment type="catalytic activity">
    <reaction evidence="1">
        <text>D-mannose 6-phosphate = D-fructose 6-phosphate</text>
        <dbReference type="Rhea" id="RHEA:12356"/>
        <dbReference type="ChEBI" id="CHEBI:58735"/>
        <dbReference type="ChEBI" id="CHEBI:61527"/>
        <dbReference type="EC" id="5.3.1.8"/>
    </reaction>
</comment>
<dbReference type="Proteomes" id="UP001321582">
    <property type="component" value="Plasmid pHIC"/>
</dbReference>
<dbReference type="EMBL" id="AP027060">
    <property type="protein sequence ID" value="BDU51712.1"/>
    <property type="molecule type" value="Genomic_DNA"/>
</dbReference>
<gene>
    <name evidence="13" type="primary">pmi</name>
    <name evidence="13" type="ORF">HLVA_22810</name>
</gene>
<evidence type="ECO:0000256" key="7">
    <source>
        <dbReference type="ARBA" id="ARBA00029741"/>
    </source>
</evidence>
<evidence type="ECO:0000256" key="8">
    <source>
        <dbReference type="ARBA" id="ARBA00030762"/>
    </source>
</evidence>
<feature type="active site" evidence="10">
    <location>
        <position position="198"/>
    </location>
</feature>
<geneLocation type="plasmid" evidence="13 14">
    <name>pHIC</name>
</geneLocation>
<protein>
    <recommendedName>
        <fullName evidence="3">mannose-6-phosphate isomerase</fullName>
        <ecNumber evidence="3">5.3.1.8</ecNumber>
    </recommendedName>
    <alternativeName>
        <fullName evidence="7">Phosphohexomutase</fullName>
    </alternativeName>
    <alternativeName>
        <fullName evidence="8">Phosphomannose isomerase</fullName>
    </alternativeName>
</protein>
<feature type="domain" description="Mannose-6-phosphate isomerase cupin" evidence="12">
    <location>
        <begin position="246"/>
        <end position="321"/>
    </location>
</feature>
<dbReference type="PIRSF" id="PIRSF036894">
    <property type="entry name" value="PMI_Firm_short"/>
    <property type="match status" value="1"/>
</dbReference>
<feature type="binding site" evidence="9">
    <location>
        <position position="177"/>
    </location>
    <ligand>
        <name>Zn(2+)</name>
        <dbReference type="ChEBI" id="CHEBI:29105"/>
    </ligand>
</feature>
<comment type="similarity">
    <text evidence="2">Belongs to the mannose-6-phosphate isomerase type 1 family.</text>
</comment>
<evidence type="ECO:0000256" key="5">
    <source>
        <dbReference type="ARBA" id="ARBA00022833"/>
    </source>
</evidence>
<keyword evidence="13" id="KW-0614">Plasmid</keyword>
<proteinExistence type="inferred from homology"/>
<accession>A0AAU9DJA2</accession>
<keyword evidence="5 9" id="KW-0862">Zinc</keyword>
<dbReference type="NCBIfam" id="TIGR00218">
    <property type="entry name" value="manA"/>
    <property type="match status" value="1"/>
</dbReference>
<feature type="domain" description="Phosphomannose isomerase type I catalytic" evidence="11">
    <location>
        <begin position="5"/>
        <end position="108"/>
    </location>
</feature>
<dbReference type="InterPro" id="IPR014628">
    <property type="entry name" value="Man6P_isomerase_Firm_short"/>
</dbReference>
<keyword evidence="6 13" id="KW-0413">Isomerase</keyword>
<dbReference type="Gene3D" id="2.60.120.10">
    <property type="entry name" value="Jelly Rolls"/>
    <property type="match status" value="2"/>
</dbReference>
<evidence type="ECO:0000259" key="12">
    <source>
        <dbReference type="Pfam" id="PF21621"/>
    </source>
</evidence>
<evidence type="ECO:0000256" key="10">
    <source>
        <dbReference type="PIRSR" id="PIRSR036894-2"/>
    </source>
</evidence>
<dbReference type="InterPro" id="IPR046457">
    <property type="entry name" value="PMI_typeI_cat"/>
</dbReference>
<dbReference type="InterPro" id="IPR049071">
    <property type="entry name" value="MPI_cupin_dom"/>
</dbReference>
<dbReference type="GO" id="GO:0008270">
    <property type="term" value="F:zinc ion binding"/>
    <property type="evidence" value="ECO:0007669"/>
    <property type="project" value="InterPro"/>
</dbReference>
<dbReference type="PANTHER" id="PTHR42742:SF3">
    <property type="entry name" value="FRUCTOKINASE"/>
    <property type="match status" value="1"/>
</dbReference>
<dbReference type="InterPro" id="IPR014710">
    <property type="entry name" value="RmlC-like_jellyroll"/>
</dbReference>
<dbReference type="InterPro" id="IPR051804">
    <property type="entry name" value="Carb_Metab_Reg_Kinase/Isom"/>
</dbReference>
<evidence type="ECO:0000256" key="3">
    <source>
        <dbReference type="ARBA" id="ARBA00011956"/>
    </source>
</evidence>
<dbReference type="InterPro" id="IPR001250">
    <property type="entry name" value="Man6P_Isoase-1"/>
</dbReference>
<dbReference type="InterPro" id="IPR011051">
    <property type="entry name" value="RmlC_Cupin_sf"/>
</dbReference>
<evidence type="ECO:0000259" key="11">
    <source>
        <dbReference type="Pfam" id="PF20511"/>
    </source>
</evidence>
<dbReference type="RefSeq" id="WP_307905576.1">
    <property type="nucleotide sequence ID" value="NZ_AP027060.1"/>
</dbReference>
<dbReference type="GO" id="GO:0004476">
    <property type="term" value="F:mannose-6-phosphate isomerase activity"/>
    <property type="evidence" value="ECO:0007669"/>
    <property type="project" value="UniProtKB-EC"/>
</dbReference>
<feature type="binding site" evidence="9">
    <location>
        <position position="102"/>
    </location>
    <ligand>
        <name>Zn(2+)</name>
        <dbReference type="ChEBI" id="CHEBI:29105"/>
    </ligand>
</feature>
<evidence type="ECO:0000256" key="6">
    <source>
        <dbReference type="ARBA" id="ARBA00023235"/>
    </source>
</evidence>
<dbReference type="GO" id="GO:0005975">
    <property type="term" value="P:carbohydrate metabolic process"/>
    <property type="evidence" value="ECO:0007669"/>
    <property type="project" value="InterPro"/>
</dbReference>
<dbReference type="KEGG" id="haby:HLVA_22810"/>
<dbReference type="AlphaFoldDB" id="A0AAU9DJA2"/>
<dbReference type="Pfam" id="PF21621">
    <property type="entry name" value="MPI_cupin_dom"/>
    <property type="match status" value="1"/>
</dbReference>
<keyword evidence="4 9" id="KW-0479">Metal-binding</keyword>
<evidence type="ECO:0000256" key="2">
    <source>
        <dbReference type="ARBA" id="ARBA00010772"/>
    </source>
</evidence>
<organism evidence="13 14">
    <name type="scientific">Haliovirga abyssi</name>
    <dbReference type="NCBI Taxonomy" id="2996794"/>
    <lineage>
        <taxon>Bacteria</taxon>
        <taxon>Fusobacteriati</taxon>
        <taxon>Fusobacteriota</taxon>
        <taxon>Fusobacteriia</taxon>
        <taxon>Fusobacteriales</taxon>
        <taxon>Haliovirgaceae</taxon>
        <taxon>Haliovirga</taxon>
    </lineage>
</organism>
<reference evidence="13 14" key="1">
    <citation type="submission" date="2022-11" db="EMBL/GenBank/DDBJ databases">
        <title>Haliovirga abyssi gen. nov., sp. nov., a mesophilic fermentative bacterium isolated from the Iheya North hydrothermal field and the proposal of Haliovirgaceae fam. nov.</title>
        <authorList>
            <person name="Miyazaki U."/>
            <person name="Tame A."/>
            <person name="Miyazaki J."/>
            <person name="Takai K."/>
            <person name="Sawayama S."/>
            <person name="Kitajima M."/>
            <person name="Okamoto A."/>
            <person name="Nakagawa S."/>
        </authorList>
    </citation>
    <scope>NUCLEOTIDE SEQUENCE [LARGE SCALE GENOMIC DNA]</scope>
    <source>
        <strain evidence="13 14">IC12</strain>
        <plasmid evidence="13 14">pHIC</plasmid>
    </source>
</reference>
<evidence type="ECO:0000313" key="14">
    <source>
        <dbReference type="Proteomes" id="UP001321582"/>
    </source>
</evidence>
<dbReference type="Pfam" id="PF20511">
    <property type="entry name" value="PMI_typeI_cat"/>
    <property type="match status" value="1"/>
</dbReference>
<dbReference type="SUPFAM" id="SSF51182">
    <property type="entry name" value="RmlC-like cupins"/>
    <property type="match status" value="1"/>
</dbReference>
<evidence type="ECO:0000256" key="1">
    <source>
        <dbReference type="ARBA" id="ARBA00000757"/>
    </source>
</evidence>
<evidence type="ECO:0000313" key="13">
    <source>
        <dbReference type="EMBL" id="BDU51712.1"/>
    </source>
</evidence>
<evidence type="ECO:0000256" key="9">
    <source>
        <dbReference type="PIRSR" id="PIRSR036894-1"/>
    </source>
</evidence>
<comment type="cofactor">
    <cofactor evidence="9">
        <name>Zn(2+)</name>
        <dbReference type="ChEBI" id="CHEBI:29105"/>
    </cofactor>
    <text evidence="9">Binds 1 zinc ion per subunit.</text>
</comment>
<keyword evidence="14" id="KW-1185">Reference proteome</keyword>
<dbReference type="CDD" id="cd07010">
    <property type="entry name" value="cupin_PMI_type_I_N_bac"/>
    <property type="match status" value="1"/>
</dbReference>
<dbReference type="PANTHER" id="PTHR42742">
    <property type="entry name" value="TRANSCRIPTIONAL REPRESSOR MPRA"/>
    <property type="match status" value="1"/>
</dbReference>
<dbReference type="EC" id="5.3.1.8" evidence="3"/>
<sequence>MYPLKFEKVFKEKVWGGRNFESILNIKLKSNKKIGESWEVSTHKNGISIVSSGIYKGKTLQELINQYGESIVGKKVYTKFKNKFPLLIKYLDINDKLSVQVHPNDKYALENEGEFGKSECWYVIDASKDAKLILGIKENISKEIFHKKVQKNDFSELFNEIPVKKGDFINISPGLVHASTEGSILICEIQQNSDTTYRIYDFDRVVDGKLRPLHIDKALEVINFGLKPEITEEKYRENIKINETNIQNLIRNEYFNVDKLDIKNKYSYNLKDSFSILSIIDGAGQLIYNSEIYNIKKGETYFIPANLNIEINGNLTILKSFL</sequence>
<feature type="binding site" evidence="9">
    <location>
        <position position="119"/>
    </location>
    <ligand>
        <name>Zn(2+)</name>
        <dbReference type="ChEBI" id="CHEBI:29105"/>
    </ligand>
</feature>